<dbReference type="Gene3D" id="3.30.70.270">
    <property type="match status" value="1"/>
</dbReference>
<dbReference type="RefSeq" id="WP_267568724.1">
    <property type="nucleotide sequence ID" value="NZ_JAPNTZ010000018.1"/>
</dbReference>
<comment type="caution">
    <text evidence="3">The sequence shown here is derived from an EMBL/GenBank/DDBJ whole genome shotgun (WGS) entry which is preliminary data.</text>
</comment>
<evidence type="ECO:0000313" key="3">
    <source>
        <dbReference type="EMBL" id="MCY1144172.1"/>
    </source>
</evidence>
<name>A0ABT4BCC6_9ACTN</name>
<dbReference type="Pfam" id="PF00990">
    <property type="entry name" value="GGDEF"/>
    <property type="match status" value="1"/>
</dbReference>
<dbReference type="InterPro" id="IPR029787">
    <property type="entry name" value="Nucleotide_cyclase"/>
</dbReference>
<feature type="region of interest" description="Disordered" evidence="1">
    <location>
        <begin position="1"/>
        <end position="33"/>
    </location>
</feature>
<feature type="compositionally biased region" description="Polar residues" evidence="1">
    <location>
        <begin position="20"/>
        <end position="30"/>
    </location>
</feature>
<evidence type="ECO:0000259" key="2">
    <source>
        <dbReference type="PROSITE" id="PS50883"/>
    </source>
</evidence>
<dbReference type="InterPro" id="IPR001633">
    <property type="entry name" value="EAL_dom"/>
</dbReference>
<organism evidence="3 4">
    <name type="scientific">Paractinoplanes pyxinae</name>
    <dbReference type="NCBI Taxonomy" id="2997416"/>
    <lineage>
        <taxon>Bacteria</taxon>
        <taxon>Bacillati</taxon>
        <taxon>Actinomycetota</taxon>
        <taxon>Actinomycetes</taxon>
        <taxon>Micromonosporales</taxon>
        <taxon>Micromonosporaceae</taxon>
        <taxon>Paractinoplanes</taxon>
    </lineage>
</organism>
<dbReference type="PANTHER" id="PTHR33121">
    <property type="entry name" value="CYCLIC DI-GMP PHOSPHODIESTERASE PDEF"/>
    <property type="match status" value="1"/>
</dbReference>
<dbReference type="PROSITE" id="PS50883">
    <property type="entry name" value="EAL"/>
    <property type="match status" value="1"/>
</dbReference>
<keyword evidence="4" id="KW-1185">Reference proteome</keyword>
<dbReference type="SUPFAM" id="SSF141868">
    <property type="entry name" value="EAL domain-like"/>
    <property type="match status" value="1"/>
</dbReference>
<dbReference type="EMBL" id="JAPNTZ010000018">
    <property type="protein sequence ID" value="MCY1144172.1"/>
    <property type="molecule type" value="Genomic_DNA"/>
</dbReference>
<dbReference type="Proteomes" id="UP001151002">
    <property type="component" value="Unassembled WGS sequence"/>
</dbReference>
<dbReference type="InterPro" id="IPR035919">
    <property type="entry name" value="EAL_sf"/>
</dbReference>
<sequence>MDQVGAKAWPRSRLAVTGGHHQSSTPNRQALQPDRTALQPAELGEHTTVTAVSIGVTVSRAGDNPQDLLRRADVAMYAAKTAGGHRWHWFDAALDEAANETARLSADLRQALPDEQIFALYQPIVELTTGAIVGGEVLMRWQHPQRGLISPDVFIPLAERSGCIVELGYWVLEHTCRQAAAWRDRYGDNAPAKISVNVSARQLAKSDFVDQMEVILRRTGMDVSRLVLEVTETAVFSSTVAARRLEQLKTVGVRIALDDFGTGQSTLSLLLDCPVDILKVDKSFVSGTAADQAGAIIVKNLIGFTTDFAIDAVAEGVETIAQADRLRRLGYQYAQGYLYARPMPAADFEHQFTSSAVAALTR</sequence>
<dbReference type="PANTHER" id="PTHR33121:SF70">
    <property type="entry name" value="SIGNALING PROTEIN YKOW"/>
    <property type="match status" value="1"/>
</dbReference>
<accession>A0ABT4BCC6</accession>
<protein>
    <submittedName>
        <fullName evidence="3">GGDEF domain-containing phosphodiesterase</fullName>
    </submittedName>
</protein>
<proteinExistence type="predicted"/>
<evidence type="ECO:0000313" key="4">
    <source>
        <dbReference type="Proteomes" id="UP001151002"/>
    </source>
</evidence>
<dbReference type="SMART" id="SM00052">
    <property type="entry name" value="EAL"/>
    <property type="match status" value="1"/>
</dbReference>
<dbReference type="InterPro" id="IPR000160">
    <property type="entry name" value="GGDEF_dom"/>
</dbReference>
<dbReference type="Gene3D" id="3.20.20.450">
    <property type="entry name" value="EAL domain"/>
    <property type="match status" value="1"/>
</dbReference>
<dbReference type="InterPro" id="IPR043128">
    <property type="entry name" value="Rev_trsase/Diguanyl_cyclase"/>
</dbReference>
<dbReference type="SUPFAM" id="SSF55073">
    <property type="entry name" value="Nucleotide cyclase"/>
    <property type="match status" value="1"/>
</dbReference>
<reference evidence="3" key="1">
    <citation type="submission" date="2022-11" db="EMBL/GenBank/DDBJ databases">
        <authorList>
            <person name="Somphong A."/>
            <person name="Phongsopitanun W."/>
        </authorList>
    </citation>
    <scope>NUCLEOTIDE SEQUENCE</scope>
    <source>
        <strain evidence="3">Pm04-4</strain>
    </source>
</reference>
<dbReference type="Pfam" id="PF00563">
    <property type="entry name" value="EAL"/>
    <property type="match status" value="1"/>
</dbReference>
<evidence type="ECO:0000256" key="1">
    <source>
        <dbReference type="SAM" id="MobiDB-lite"/>
    </source>
</evidence>
<dbReference type="CDD" id="cd01948">
    <property type="entry name" value="EAL"/>
    <property type="match status" value="1"/>
</dbReference>
<dbReference type="InterPro" id="IPR050706">
    <property type="entry name" value="Cyclic-di-GMP_PDE-like"/>
</dbReference>
<feature type="domain" description="EAL" evidence="2">
    <location>
        <begin position="101"/>
        <end position="356"/>
    </location>
</feature>
<gene>
    <name evidence="3" type="ORF">OWR29_39785</name>
</gene>